<comment type="caution">
    <text evidence="2">The sequence shown here is derived from an EMBL/GenBank/DDBJ whole genome shotgun (WGS) entry which is preliminary data.</text>
</comment>
<keyword evidence="3" id="KW-1185">Reference proteome</keyword>
<dbReference type="OrthoDB" id="428822at2759"/>
<evidence type="ECO:0000256" key="1">
    <source>
        <dbReference type="ARBA" id="ARBA00022917"/>
    </source>
</evidence>
<reference evidence="2 3" key="1">
    <citation type="submission" date="2019-12" db="EMBL/GenBank/DDBJ databases">
        <authorList>
            <person name="Alioto T."/>
            <person name="Alioto T."/>
            <person name="Gomez Garrido J."/>
        </authorList>
    </citation>
    <scope>NUCLEOTIDE SEQUENCE [LARGE SCALE GENOMIC DNA]</scope>
</reference>
<dbReference type="Proteomes" id="UP000594638">
    <property type="component" value="Unassembled WGS sequence"/>
</dbReference>
<dbReference type="GO" id="GO:0005524">
    <property type="term" value="F:ATP binding"/>
    <property type="evidence" value="ECO:0007669"/>
    <property type="project" value="InterPro"/>
</dbReference>
<evidence type="ECO:0000313" key="3">
    <source>
        <dbReference type="Proteomes" id="UP000594638"/>
    </source>
</evidence>
<dbReference type="GO" id="GO:0006412">
    <property type="term" value="P:translation"/>
    <property type="evidence" value="ECO:0007669"/>
    <property type="project" value="UniProtKB-KW"/>
</dbReference>
<protein>
    <submittedName>
        <fullName evidence="2">Glutamate--tRNA ligase, chloroplastic mitochondrial</fullName>
    </submittedName>
</protein>
<keyword evidence="2" id="KW-0436">Ligase</keyword>
<dbReference type="GO" id="GO:0016874">
    <property type="term" value="F:ligase activity"/>
    <property type="evidence" value="ECO:0007669"/>
    <property type="project" value="UniProtKB-KW"/>
</dbReference>
<dbReference type="InterPro" id="IPR020061">
    <property type="entry name" value="Glu_tRNA_lig_a-bdl"/>
</dbReference>
<name>A0A8S0V4X1_OLEEU</name>
<dbReference type="Gene3D" id="1.10.1160.10">
    <property type="entry name" value="Glutamyl-trna Synthetase, Domain 2"/>
    <property type="match status" value="1"/>
</dbReference>
<organism evidence="2 3">
    <name type="scientific">Olea europaea subsp. europaea</name>
    <dbReference type="NCBI Taxonomy" id="158383"/>
    <lineage>
        <taxon>Eukaryota</taxon>
        <taxon>Viridiplantae</taxon>
        <taxon>Streptophyta</taxon>
        <taxon>Embryophyta</taxon>
        <taxon>Tracheophyta</taxon>
        <taxon>Spermatophyta</taxon>
        <taxon>Magnoliopsida</taxon>
        <taxon>eudicotyledons</taxon>
        <taxon>Gunneridae</taxon>
        <taxon>Pentapetalae</taxon>
        <taxon>asterids</taxon>
        <taxon>lamiids</taxon>
        <taxon>Lamiales</taxon>
        <taxon>Oleaceae</taxon>
        <taxon>Oleeae</taxon>
        <taxon>Olea</taxon>
    </lineage>
</organism>
<keyword evidence="1" id="KW-0648">Protein biosynthesis</keyword>
<sequence>MKVLWGYWQLSSWFSPSVAQPQGKAQVAIFNLIPEDGRGYVSRRFFVETRTMFGSKCSNAMRGSFFGYDLGVSGGVTSMDDFLIEVLSAFAEMGFLPEAMVNYLALLGWDDVEFTIERVNKSGAIFDSAKLRFEETFGVADYCNYEDMNYAI</sequence>
<dbReference type="Gramene" id="OE9A117450T1">
    <property type="protein sequence ID" value="OE9A117450C1"/>
    <property type="gene ID" value="OE9A117450"/>
</dbReference>
<proteinExistence type="predicted"/>
<evidence type="ECO:0000313" key="2">
    <source>
        <dbReference type="EMBL" id="CAA3026146.1"/>
    </source>
</evidence>
<dbReference type="AlphaFoldDB" id="A0A8S0V4X1"/>
<dbReference type="EMBL" id="CACTIH010009152">
    <property type="protein sequence ID" value="CAA3026146.1"/>
    <property type="molecule type" value="Genomic_DNA"/>
</dbReference>
<accession>A0A8S0V4X1</accession>
<gene>
    <name evidence="2" type="ORF">OLEA9_A117450</name>
</gene>